<proteinExistence type="predicted"/>
<accession>A0A0K0DRP7</accession>
<reference evidence="1" key="1">
    <citation type="submission" date="2012-09" db="EMBL/GenBank/DDBJ databases">
        <authorList>
            <person name="Martin A.A."/>
        </authorList>
    </citation>
    <scope>NUCLEOTIDE SEQUENCE</scope>
</reference>
<dbReference type="InterPro" id="IPR035940">
    <property type="entry name" value="CAP_sf"/>
</dbReference>
<reference evidence="2" key="2">
    <citation type="submission" date="2017-02" db="UniProtKB">
        <authorList>
            <consortium name="WormBaseParasite"/>
        </authorList>
    </citation>
    <scope>IDENTIFICATION</scope>
</reference>
<dbReference type="AlphaFoldDB" id="A0A0K0DRP7"/>
<evidence type="ECO:0000313" key="1">
    <source>
        <dbReference type="Proteomes" id="UP000035642"/>
    </source>
</evidence>
<organism evidence="1 2">
    <name type="scientific">Angiostrongylus cantonensis</name>
    <name type="common">Rat lungworm</name>
    <dbReference type="NCBI Taxonomy" id="6313"/>
    <lineage>
        <taxon>Eukaryota</taxon>
        <taxon>Metazoa</taxon>
        <taxon>Ecdysozoa</taxon>
        <taxon>Nematoda</taxon>
        <taxon>Chromadorea</taxon>
        <taxon>Rhabditida</taxon>
        <taxon>Rhabditina</taxon>
        <taxon>Rhabditomorpha</taxon>
        <taxon>Strongyloidea</taxon>
        <taxon>Metastrongylidae</taxon>
        <taxon>Angiostrongylus</taxon>
    </lineage>
</organism>
<dbReference type="Gene3D" id="3.40.33.10">
    <property type="entry name" value="CAP"/>
    <property type="match status" value="1"/>
</dbReference>
<keyword evidence="1" id="KW-1185">Reference proteome</keyword>
<name>A0A0K0DRP7_ANGCA</name>
<dbReference type="SUPFAM" id="SSF55797">
    <property type="entry name" value="PR-1-like"/>
    <property type="match status" value="1"/>
</dbReference>
<protein>
    <submittedName>
        <fullName evidence="2">CAS_CSE1 domain-containing protein</fullName>
    </submittedName>
</protein>
<dbReference type="Proteomes" id="UP000035642">
    <property type="component" value="Unassembled WGS sequence"/>
</dbReference>
<dbReference type="WBParaSite" id="ACAC_0001443601-mRNA-1">
    <property type="protein sequence ID" value="ACAC_0001443601-mRNA-1"/>
    <property type="gene ID" value="ACAC_0001443601"/>
</dbReference>
<dbReference type="CDD" id="cd05380">
    <property type="entry name" value="CAP_euk"/>
    <property type="match status" value="1"/>
</dbReference>
<evidence type="ECO:0000313" key="2">
    <source>
        <dbReference type="WBParaSite" id="ACAC_0001443601-mRNA-1"/>
    </source>
</evidence>
<sequence length="111" mass="12306">MHNNFRSLVARGRAANAENPGEFAPPSSRMDLMEYDCVAERYALRHVCSCDKKQSPAAYRPGYQENIHILHTTATNILGALQNLVTNPKSGIVSRMLKLLAATIFASHDSY</sequence>